<proteinExistence type="predicted"/>
<evidence type="ECO:0000259" key="1">
    <source>
        <dbReference type="Pfam" id="PF13843"/>
    </source>
</evidence>
<feature type="domain" description="PiggyBac transposable element-derived protein" evidence="1">
    <location>
        <begin position="132"/>
        <end position="253"/>
    </location>
</feature>
<keyword evidence="2" id="KW-1185">Reference proteome</keyword>
<dbReference type="Pfam" id="PF13843">
    <property type="entry name" value="DDE_Tnp_1_7"/>
    <property type="match status" value="1"/>
</dbReference>
<organism evidence="2 3">
    <name type="scientific">Hydra vulgaris</name>
    <name type="common">Hydra</name>
    <name type="synonym">Hydra attenuata</name>
    <dbReference type="NCBI Taxonomy" id="6087"/>
    <lineage>
        <taxon>Eukaryota</taxon>
        <taxon>Metazoa</taxon>
        <taxon>Cnidaria</taxon>
        <taxon>Hydrozoa</taxon>
        <taxon>Hydroidolina</taxon>
        <taxon>Anthoathecata</taxon>
        <taxon>Aplanulata</taxon>
        <taxon>Hydridae</taxon>
        <taxon>Hydra</taxon>
    </lineage>
</organism>
<sequence>MNKNKKLNIEDALAFILDGESDFEDLSESDSEFESDVSTAVVSNTKVVHDDNNDNIIFPISESLTQESSTRDDMLYSNSSAPLPKKSKIVNNKKQKKASLPLWKKVTLDNDLIGDIAFQEVPIEPIPDETTTPYEYFKMFVDDNLIDIIAEQSSLYSCQSSGTNISVTSNEIESFIGVFFRMGLVKLPSVRSYWETFMNYDGVSSILSRNRFLSILRYLHFVDNLNVTDEVKKNDRAWKLRPWLEKLRENFLSFS</sequence>
<name>A0ABM4BUS8_HYDVU</name>
<dbReference type="GeneID" id="136080250"/>
<dbReference type="InterPro" id="IPR029526">
    <property type="entry name" value="PGBD"/>
</dbReference>
<evidence type="ECO:0000313" key="2">
    <source>
        <dbReference type="Proteomes" id="UP001652625"/>
    </source>
</evidence>
<dbReference type="RefSeq" id="XP_065652937.1">
    <property type="nucleotide sequence ID" value="XM_065796865.1"/>
</dbReference>
<accession>A0ABM4BUS8</accession>
<dbReference type="Proteomes" id="UP001652625">
    <property type="component" value="Chromosome 05"/>
</dbReference>
<dbReference type="PANTHER" id="PTHR47272">
    <property type="entry name" value="DDE_TNP_1_7 DOMAIN-CONTAINING PROTEIN"/>
    <property type="match status" value="1"/>
</dbReference>
<reference evidence="3" key="1">
    <citation type="submission" date="2025-08" db="UniProtKB">
        <authorList>
            <consortium name="RefSeq"/>
        </authorList>
    </citation>
    <scope>IDENTIFICATION</scope>
</reference>
<gene>
    <name evidence="3" type="primary">LOC136080250</name>
</gene>
<evidence type="ECO:0000313" key="3">
    <source>
        <dbReference type="RefSeq" id="XP_065652937.1"/>
    </source>
</evidence>
<dbReference type="PANTHER" id="PTHR47272:SF1">
    <property type="entry name" value="PIGGYBAC TRANSPOSABLE ELEMENT-DERIVED PROTEIN 3-LIKE"/>
    <property type="match status" value="1"/>
</dbReference>
<protein>
    <submittedName>
        <fullName evidence="3">PiggyBac transposable element-derived protein 3-like</fullName>
    </submittedName>
</protein>